<evidence type="ECO:0000259" key="11">
    <source>
        <dbReference type="PROSITE" id="PS52015"/>
    </source>
</evidence>
<evidence type="ECO:0000256" key="4">
    <source>
        <dbReference type="ARBA" id="ARBA00022475"/>
    </source>
</evidence>
<dbReference type="GO" id="GO:0031992">
    <property type="term" value="F:energy transducer activity"/>
    <property type="evidence" value="ECO:0007669"/>
    <property type="project" value="TreeGrafter"/>
</dbReference>
<evidence type="ECO:0000256" key="9">
    <source>
        <dbReference type="ARBA" id="ARBA00023136"/>
    </source>
</evidence>
<keyword evidence="8" id="KW-1133">Transmembrane helix</keyword>
<feature type="compositionally biased region" description="Basic and acidic residues" evidence="10">
    <location>
        <begin position="111"/>
        <end position="123"/>
    </location>
</feature>
<dbReference type="NCBIfam" id="TIGR01352">
    <property type="entry name" value="tonB_Cterm"/>
    <property type="match status" value="1"/>
</dbReference>
<evidence type="ECO:0000256" key="3">
    <source>
        <dbReference type="ARBA" id="ARBA00022448"/>
    </source>
</evidence>
<dbReference type="PROSITE" id="PS52015">
    <property type="entry name" value="TONB_CTD"/>
    <property type="match status" value="1"/>
</dbReference>
<dbReference type="SUPFAM" id="SSF74653">
    <property type="entry name" value="TolA/TonB C-terminal domain"/>
    <property type="match status" value="1"/>
</dbReference>
<dbReference type="Proteomes" id="UP000807825">
    <property type="component" value="Unassembled WGS sequence"/>
</dbReference>
<evidence type="ECO:0000256" key="1">
    <source>
        <dbReference type="ARBA" id="ARBA00004383"/>
    </source>
</evidence>
<evidence type="ECO:0000256" key="7">
    <source>
        <dbReference type="ARBA" id="ARBA00022927"/>
    </source>
</evidence>
<keyword evidence="3" id="KW-0813">Transport</keyword>
<dbReference type="InterPro" id="IPR037682">
    <property type="entry name" value="TonB_C"/>
</dbReference>
<dbReference type="GO" id="GO:0015031">
    <property type="term" value="P:protein transport"/>
    <property type="evidence" value="ECO:0007669"/>
    <property type="project" value="UniProtKB-KW"/>
</dbReference>
<keyword evidence="5" id="KW-0997">Cell inner membrane</keyword>
<reference evidence="12" key="1">
    <citation type="submission" date="2020-07" db="EMBL/GenBank/DDBJ databases">
        <title>Huge and variable diversity of episymbiotic CPR bacteria and DPANN archaea in groundwater ecosystems.</title>
        <authorList>
            <person name="He C.Y."/>
            <person name="Keren R."/>
            <person name="Whittaker M."/>
            <person name="Farag I.F."/>
            <person name="Doudna J."/>
            <person name="Cate J.H.D."/>
            <person name="Banfield J.F."/>
        </authorList>
    </citation>
    <scope>NUCLEOTIDE SEQUENCE</scope>
    <source>
        <strain evidence="12">NC_groundwater_1664_Pr3_B-0.1um_52_9</strain>
    </source>
</reference>
<evidence type="ECO:0000256" key="8">
    <source>
        <dbReference type="ARBA" id="ARBA00022989"/>
    </source>
</evidence>
<keyword evidence="9" id="KW-0472">Membrane</keyword>
<organism evidence="12 13">
    <name type="scientific">Desulfomonile tiedjei</name>
    <dbReference type="NCBI Taxonomy" id="2358"/>
    <lineage>
        <taxon>Bacteria</taxon>
        <taxon>Pseudomonadati</taxon>
        <taxon>Thermodesulfobacteriota</taxon>
        <taxon>Desulfomonilia</taxon>
        <taxon>Desulfomonilales</taxon>
        <taxon>Desulfomonilaceae</taxon>
        <taxon>Desulfomonile</taxon>
    </lineage>
</organism>
<evidence type="ECO:0000313" key="12">
    <source>
        <dbReference type="EMBL" id="MBI5249041.1"/>
    </source>
</evidence>
<comment type="similarity">
    <text evidence="2">Belongs to the TonB family.</text>
</comment>
<evidence type="ECO:0000256" key="2">
    <source>
        <dbReference type="ARBA" id="ARBA00006555"/>
    </source>
</evidence>
<accession>A0A9D6V2Z4</accession>
<dbReference type="GO" id="GO:0055085">
    <property type="term" value="P:transmembrane transport"/>
    <property type="evidence" value="ECO:0007669"/>
    <property type="project" value="InterPro"/>
</dbReference>
<keyword evidence="7" id="KW-0653">Protein transport</keyword>
<proteinExistence type="inferred from homology"/>
<dbReference type="AlphaFoldDB" id="A0A9D6V2Z4"/>
<feature type="compositionally biased region" description="Basic and acidic residues" evidence="10">
    <location>
        <begin position="163"/>
        <end position="202"/>
    </location>
</feature>
<gene>
    <name evidence="12" type="ORF">HY912_06060</name>
</gene>
<feature type="region of interest" description="Disordered" evidence="10">
    <location>
        <begin position="83"/>
        <end position="220"/>
    </location>
</feature>
<evidence type="ECO:0000256" key="6">
    <source>
        <dbReference type="ARBA" id="ARBA00022692"/>
    </source>
</evidence>
<dbReference type="InterPro" id="IPR051045">
    <property type="entry name" value="TonB-dependent_transducer"/>
</dbReference>
<dbReference type="InterPro" id="IPR006260">
    <property type="entry name" value="TonB/TolA_C"/>
</dbReference>
<name>A0A9D6V2Z4_9BACT</name>
<dbReference type="PANTHER" id="PTHR33446">
    <property type="entry name" value="PROTEIN TONB-RELATED"/>
    <property type="match status" value="1"/>
</dbReference>
<dbReference type="Pfam" id="PF03544">
    <property type="entry name" value="TonB_C"/>
    <property type="match status" value="1"/>
</dbReference>
<dbReference type="GO" id="GO:0098797">
    <property type="term" value="C:plasma membrane protein complex"/>
    <property type="evidence" value="ECO:0007669"/>
    <property type="project" value="TreeGrafter"/>
</dbReference>
<protein>
    <submittedName>
        <fullName evidence="12">Energy transducer TonB</fullName>
    </submittedName>
</protein>
<evidence type="ECO:0000256" key="5">
    <source>
        <dbReference type="ARBA" id="ARBA00022519"/>
    </source>
</evidence>
<dbReference type="PANTHER" id="PTHR33446:SF2">
    <property type="entry name" value="PROTEIN TONB"/>
    <property type="match status" value="1"/>
</dbReference>
<sequence length="354" mass="39498">MIQPLKYESDSMRLFEADDFDGDYEIPETGRPHSLKGIDTPAKDGILKYCLIASFVLHLAFFTAVPRLMEATPAKQPLLKPGEKVTSVRLVEPPQEEKKPEPPPEQASAISDRDHTAVKERIPKAPPVPEPSMAAAPQSEPPLGKIEPQKKMASLAPPVAPEHFTKPKEEPKPKKKEEKTEELKEDKTKAARHKPTEQPEPRPKRRDQRNGQVDLRPTPQDIAKGFSAAGAPDFFPDGDVEEAVVDINTREDRFFSYLMHLKRKIQGVWIYPSVAARSGLGGSLTVEFSIAKTGDLLDVRLLDSSGHAILDESAMKAIKSAAPYHAFPPRLRAQRLRIRANFVYVTSSFYRSIM</sequence>
<keyword evidence="4" id="KW-1003">Cell membrane</keyword>
<evidence type="ECO:0000256" key="10">
    <source>
        <dbReference type="SAM" id="MobiDB-lite"/>
    </source>
</evidence>
<feature type="domain" description="TonB C-terminal" evidence="11">
    <location>
        <begin position="256"/>
        <end position="351"/>
    </location>
</feature>
<evidence type="ECO:0000313" key="13">
    <source>
        <dbReference type="Proteomes" id="UP000807825"/>
    </source>
</evidence>
<comment type="caution">
    <text evidence="12">The sequence shown here is derived from an EMBL/GenBank/DDBJ whole genome shotgun (WGS) entry which is preliminary data.</text>
</comment>
<keyword evidence="6" id="KW-0812">Transmembrane</keyword>
<comment type="subcellular location">
    <subcellularLocation>
        <location evidence="1">Cell inner membrane</location>
        <topology evidence="1">Single-pass membrane protein</topology>
        <orientation evidence="1">Periplasmic side</orientation>
    </subcellularLocation>
</comment>
<dbReference type="EMBL" id="JACRDE010000175">
    <property type="protein sequence ID" value="MBI5249041.1"/>
    <property type="molecule type" value="Genomic_DNA"/>
</dbReference>
<dbReference type="Gene3D" id="3.30.1150.10">
    <property type="match status" value="1"/>
</dbReference>